<keyword evidence="3 6" id="KW-0812">Transmembrane</keyword>
<dbReference type="GO" id="GO:0006508">
    <property type="term" value="P:proteolysis"/>
    <property type="evidence" value="ECO:0007669"/>
    <property type="project" value="UniProtKB-KW"/>
</dbReference>
<feature type="transmembrane region" description="Helical" evidence="6">
    <location>
        <begin position="24"/>
        <end position="43"/>
    </location>
</feature>
<feature type="transmembrane region" description="Helical" evidence="6">
    <location>
        <begin position="138"/>
        <end position="162"/>
    </location>
</feature>
<sequence>MQPNYQVANTQALPVGAHKVLRNTYMLLGLTMIPTVIGALVGMSMNFSWMAASPIMSSLIMLAVMFGLFFAISANRNNSFGVVLLLGLTFFMGLMLGPILQVALNLRNGGQLVGLAAGGTGLIFMTLAGIGATTKRDFSFLGNFLLVGLVLLIIASLANLFFQVPAASLAISAIAVLLFSGFILFDVNRIVRGGETNYVMATLSLYINIYNLFVNLLQLLMAFMGERD</sequence>
<feature type="transmembrane region" description="Helical" evidence="6">
    <location>
        <begin position="55"/>
        <end position="74"/>
    </location>
</feature>
<comment type="similarity">
    <text evidence="6">Belongs to the BI1 family.</text>
</comment>
<gene>
    <name evidence="7" type="ORF">SAMN05192560_0477</name>
</gene>
<evidence type="ECO:0000256" key="3">
    <source>
        <dbReference type="ARBA" id="ARBA00022692"/>
    </source>
</evidence>
<dbReference type="GO" id="GO:0005886">
    <property type="term" value="C:plasma membrane"/>
    <property type="evidence" value="ECO:0007669"/>
    <property type="project" value="UniProtKB-SubCell"/>
</dbReference>
<feature type="transmembrane region" description="Helical" evidence="6">
    <location>
        <begin position="169"/>
        <end position="185"/>
    </location>
</feature>
<protein>
    <submittedName>
        <fullName evidence="7">Modulator of FtsH protease</fullName>
    </submittedName>
</protein>
<dbReference type="PANTHER" id="PTHR23291">
    <property type="entry name" value="BAX INHIBITOR-RELATED"/>
    <property type="match status" value="1"/>
</dbReference>
<feature type="transmembrane region" description="Helical" evidence="6">
    <location>
        <begin position="80"/>
        <end position="100"/>
    </location>
</feature>
<comment type="subcellular location">
    <subcellularLocation>
        <location evidence="1">Cell membrane</location>
        <topology evidence="1">Multi-pass membrane protein</topology>
    </subcellularLocation>
</comment>
<dbReference type="AlphaFoldDB" id="A0A238YBG0"/>
<dbReference type="OrthoDB" id="9813298at2"/>
<keyword evidence="7" id="KW-0378">Hydrolase</keyword>
<feature type="transmembrane region" description="Helical" evidence="6">
    <location>
        <begin position="205"/>
        <end position="224"/>
    </location>
</feature>
<evidence type="ECO:0000313" key="8">
    <source>
        <dbReference type="Proteomes" id="UP000198305"/>
    </source>
</evidence>
<keyword evidence="7" id="KW-0645">Protease</keyword>
<dbReference type="InterPro" id="IPR006214">
    <property type="entry name" value="Bax_inhibitor_1-related"/>
</dbReference>
<keyword evidence="4 6" id="KW-1133">Transmembrane helix</keyword>
<dbReference type="PANTHER" id="PTHR23291:SF115">
    <property type="entry name" value="MODULATOR OF FTSH PROTEASE YCCA"/>
    <property type="match status" value="1"/>
</dbReference>
<proteinExistence type="inferred from homology"/>
<organism evidence="7 8">
    <name type="scientific">Methylobacillus rhizosphaerae</name>
    <dbReference type="NCBI Taxonomy" id="551994"/>
    <lineage>
        <taxon>Bacteria</taxon>
        <taxon>Pseudomonadati</taxon>
        <taxon>Pseudomonadota</taxon>
        <taxon>Betaproteobacteria</taxon>
        <taxon>Nitrosomonadales</taxon>
        <taxon>Methylophilaceae</taxon>
        <taxon>Methylobacillus</taxon>
    </lineage>
</organism>
<reference evidence="8" key="1">
    <citation type="submission" date="2017-06" db="EMBL/GenBank/DDBJ databases">
        <authorList>
            <person name="Varghese N."/>
            <person name="Submissions S."/>
        </authorList>
    </citation>
    <scope>NUCLEOTIDE SEQUENCE [LARGE SCALE GENOMIC DNA]</scope>
    <source>
        <strain evidence="8">Ca-68</strain>
    </source>
</reference>
<evidence type="ECO:0000256" key="5">
    <source>
        <dbReference type="ARBA" id="ARBA00023136"/>
    </source>
</evidence>
<keyword evidence="2" id="KW-1003">Cell membrane</keyword>
<keyword evidence="8" id="KW-1185">Reference proteome</keyword>
<evidence type="ECO:0000313" key="7">
    <source>
        <dbReference type="EMBL" id="SNR68616.1"/>
    </source>
</evidence>
<evidence type="ECO:0000256" key="1">
    <source>
        <dbReference type="ARBA" id="ARBA00004651"/>
    </source>
</evidence>
<evidence type="ECO:0000256" key="6">
    <source>
        <dbReference type="RuleBase" id="RU004379"/>
    </source>
</evidence>
<dbReference type="EMBL" id="FZOA01000002">
    <property type="protein sequence ID" value="SNR68616.1"/>
    <property type="molecule type" value="Genomic_DNA"/>
</dbReference>
<evidence type="ECO:0000256" key="2">
    <source>
        <dbReference type="ARBA" id="ARBA00022475"/>
    </source>
</evidence>
<keyword evidence="5 6" id="KW-0472">Membrane</keyword>
<accession>A0A238YBG0</accession>
<dbReference type="CDD" id="cd10433">
    <property type="entry name" value="YccA_like"/>
    <property type="match status" value="1"/>
</dbReference>
<evidence type="ECO:0000256" key="4">
    <source>
        <dbReference type="ARBA" id="ARBA00022989"/>
    </source>
</evidence>
<dbReference type="Proteomes" id="UP000198305">
    <property type="component" value="Unassembled WGS sequence"/>
</dbReference>
<feature type="transmembrane region" description="Helical" evidence="6">
    <location>
        <begin position="112"/>
        <end position="132"/>
    </location>
</feature>
<name>A0A238YBG0_9PROT</name>
<dbReference type="Pfam" id="PF01027">
    <property type="entry name" value="Bax1-I"/>
    <property type="match status" value="1"/>
</dbReference>
<dbReference type="RefSeq" id="WP_089374643.1">
    <property type="nucleotide sequence ID" value="NZ_FZOA01000002.1"/>
</dbReference>
<dbReference type="GO" id="GO:0008233">
    <property type="term" value="F:peptidase activity"/>
    <property type="evidence" value="ECO:0007669"/>
    <property type="project" value="UniProtKB-KW"/>
</dbReference>